<dbReference type="AlphaFoldDB" id="A0A0X3NX79"/>
<gene>
    <name evidence="1" type="ORF">TR153387</name>
</gene>
<reference evidence="1" key="1">
    <citation type="submission" date="2016-01" db="EMBL/GenBank/DDBJ databases">
        <title>Reference transcriptome for the parasite Schistocephalus solidus: insights into the molecular evolution of parasitism.</title>
        <authorList>
            <person name="Hebert F.O."/>
            <person name="Grambauer S."/>
            <person name="Barber I."/>
            <person name="Landry C.R."/>
            <person name="Aubin-Horth N."/>
        </authorList>
    </citation>
    <scope>NUCLEOTIDE SEQUENCE</scope>
</reference>
<name>A0A0X3NX79_SCHSO</name>
<feature type="non-terminal residue" evidence="1">
    <location>
        <position position="155"/>
    </location>
</feature>
<organism evidence="1">
    <name type="scientific">Schistocephalus solidus</name>
    <name type="common">Tapeworm</name>
    <dbReference type="NCBI Taxonomy" id="70667"/>
    <lineage>
        <taxon>Eukaryota</taxon>
        <taxon>Metazoa</taxon>
        <taxon>Spiralia</taxon>
        <taxon>Lophotrochozoa</taxon>
        <taxon>Platyhelminthes</taxon>
        <taxon>Cestoda</taxon>
        <taxon>Eucestoda</taxon>
        <taxon>Diphyllobothriidea</taxon>
        <taxon>Diphyllobothriidae</taxon>
        <taxon>Schistocephalus</taxon>
    </lineage>
</organism>
<evidence type="ECO:0000313" key="1">
    <source>
        <dbReference type="EMBL" id="JAP44168.1"/>
    </source>
</evidence>
<proteinExistence type="predicted"/>
<protein>
    <submittedName>
        <fullName evidence="1">Uncharacterized protein</fullName>
    </submittedName>
</protein>
<sequence>MLVHDRSRRWDLQLSFLPGSTSFWRCVWALWLTKYKVFVYTRVTTGHPALQIPLPPAGSFGKLRQLPQCGFVRRLKHLTLPNMLHELVDEKKVSGREISIQIPDLAGTGDITDCASPRLAIRGSRPVQLNPFGSPTTDAEYRRPKNNFHVFTNYV</sequence>
<dbReference type="EMBL" id="GEEE01019057">
    <property type="protein sequence ID" value="JAP44168.1"/>
    <property type="molecule type" value="Transcribed_RNA"/>
</dbReference>
<accession>A0A0X3NX79</accession>